<evidence type="ECO:0000256" key="2">
    <source>
        <dbReference type="ARBA" id="ARBA00022448"/>
    </source>
</evidence>
<feature type="transmembrane region" description="Helical" evidence="7">
    <location>
        <begin position="77"/>
        <end position="93"/>
    </location>
</feature>
<sequence>MPVTTHQRNGFLLFLALSLMASLMNSSAPTPLYPFYKEHLLLSAVDLTFIFGAYGAGVLLSLVTMARVAGRTKDQRTFLIPATVLVLIGAWLFSQGSSLWYLCAARLVAGLGTGTLTASINVALKHFGPDDNGKLAALLATLAMVTGLALGPVLSSAALQLDLYPVGLPFWLIMALVVTTTVGTLALWPRQKKDAAQPKAMQEHPRSLRDAFEGSGPPFHLCAWSVFFSWSFAACVFVIGPGAAEQQLNLSDRGAFGYGISVYLLIAGASQLLCQRLDARRTLLSGLAAQSVTFLILLAAFYNHSLMLGAVGLVVGGYAYGAIFVGSARLINQLVPAHSHAKLVSYFYITVYLFNAVPIPLGLMVDVLGIAQAVTVSLSVFLVIGMGLIVLSTRTAFSRRWPA</sequence>
<feature type="transmembrane region" description="Helical" evidence="7">
    <location>
        <begin position="99"/>
        <end position="124"/>
    </location>
</feature>
<evidence type="ECO:0000256" key="4">
    <source>
        <dbReference type="ARBA" id="ARBA00022692"/>
    </source>
</evidence>
<keyword evidence="4 7" id="KW-0812">Transmembrane</keyword>
<dbReference type="RefSeq" id="WP_054596916.1">
    <property type="nucleotide sequence ID" value="NZ_CP012830.1"/>
</dbReference>
<evidence type="ECO:0000256" key="5">
    <source>
        <dbReference type="ARBA" id="ARBA00022989"/>
    </source>
</evidence>
<evidence type="ECO:0000313" key="9">
    <source>
        <dbReference type="EMBL" id="ALI03672.1"/>
    </source>
</evidence>
<dbReference type="EMBL" id="CP012830">
    <property type="protein sequence ID" value="ALI03672.1"/>
    <property type="molecule type" value="Genomic_DNA"/>
</dbReference>
<feature type="transmembrane region" description="Helical" evidence="7">
    <location>
        <begin position="39"/>
        <end position="65"/>
    </location>
</feature>
<feature type="transmembrane region" description="Helical" evidence="7">
    <location>
        <begin position="343"/>
        <end position="363"/>
    </location>
</feature>
<keyword evidence="6 7" id="KW-0472">Membrane</keyword>
<keyword evidence="2" id="KW-0813">Transport</keyword>
<feature type="transmembrane region" description="Helical" evidence="7">
    <location>
        <begin position="369"/>
        <end position="391"/>
    </location>
</feature>
<dbReference type="Gene3D" id="1.20.1250.20">
    <property type="entry name" value="MFS general substrate transporter like domains"/>
    <property type="match status" value="1"/>
</dbReference>
<evidence type="ECO:0000259" key="8">
    <source>
        <dbReference type="PROSITE" id="PS50850"/>
    </source>
</evidence>
<dbReference type="InterPro" id="IPR011701">
    <property type="entry name" value="MFS"/>
</dbReference>
<dbReference type="InterPro" id="IPR036259">
    <property type="entry name" value="MFS_trans_sf"/>
</dbReference>
<reference evidence="10" key="1">
    <citation type="submission" date="2015-09" db="EMBL/GenBank/DDBJ databases">
        <title>Whole genome sequence of Pseudomonas fluorescens FW300-N2E3.</title>
        <authorList>
            <person name="Ray J."/>
            <person name="Melnyk R."/>
            <person name="Deutschbauer A."/>
        </authorList>
    </citation>
    <scope>NUCLEOTIDE SEQUENCE [LARGE SCALE GENOMIC DNA]</scope>
    <source>
        <strain evidence="10">FW300-N2E3</strain>
    </source>
</reference>
<proteinExistence type="predicted"/>
<feature type="transmembrane region" description="Helical" evidence="7">
    <location>
        <begin position="136"/>
        <end position="158"/>
    </location>
</feature>
<organism evidence="9 10">
    <name type="scientific">Pseudomonas fluorescens</name>
    <dbReference type="NCBI Taxonomy" id="294"/>
    <lineage>
        <taxon>Bacteria</taxon>
        <taxon>Pseudomonadati</taxon>
        <taxon>Pseudomonadota</taxon>
        <taxon>Gammaproteobacteria</taxon>
        <taxon>Pseudomonadales</taxon>
        <taxon>Pseudomonadaceae</taxon>
        <taxon>Pseudomonas</taxon>
    </lineage>
</organism>
<evidence type="ECO:0000256" key="1">
    <source>
        <dbReference type="ARBA" id="ARBA00004651"/>
    </source>
</evidence>
<dbReference type="Pfam" id="PF07690">
    <property type="entry name" value="MFS_1"/>
    <property type="match status" value="1"/>
</dbReference>
<comment type="subcellular location">
    <subcellularLocation>
        <location evidence="1">Cell membrane</location>
        <topology evidence="1">Multi-pass membrane protein</topology>
    </subcellularLocation>
</comment>
<feature type="transmembrane region" description="Helical" evidence="7">
    <location>
        <begin position="170"/>
        <end position="188"/>
    </location>
</feature>
<keyword evidence="5 7" id="KW-1133">Transmembrane helix</keyword>
<evidence type="ECO:0000256" key="7">
    <source>
        <dbReference type="SAM" id="Phobius"/>
    </source>
</evidence>
<evidence type="ECO:0000313" key="10">
    <source>
        <dbReference type="Proteomes" id="UP000066487"/>
    </source>
</evidence>
<dbReference type="SUPFAM" id="SSF103473">
    <property type="entry name" value="MFS general substrate transporter"/>
    <property type="match status" value="1"/>
</dbReference>
<dbReference type="PROSITE" id="PS50850">
    <property type="entry name" value="MFS"/>
    <property type="match status" value="1"/>
</dbReference>
<dbReference type="PANTHER" id="PTHR23517">
    <property type="entry name" value="RESISTANCE PROTEIN MDTM, PUTATIVE-RELATED-RELATED"/>
    <property type="match status" value="1"/>
</dbReference>
<dbReference type="Proteomes" id="UP000066487">
    <property type="component" value="Chromosome"/>
</dbReference>
<dbReference type="AlphaFoldDB" id="A0A0N9WZI1"/>
<feature type="transmembrane region" description="Helical" evidence="7">
    <location>
        <begin position="283"/>
        <end position="302"/>
    </location>
</feature>
<feature type="transmembrane region" description="Helical" evidence="7">
    <location>
        <begin position="308"/>
        <end position="331"/>
    </location>
</feature>
<dbReference type="OrthoDB" id="6836481at2"/>
<keyword evidence="3" id="KW-1003">Cell membrane</keyword>
<feature type="domain" description="Major facilitator superfamily (MFS) profile" evidence="8">
    <location>
        <begin position="11"/>
        <end position="403"/>
    </location>
</feature>
<evidence type="ECO:0000256" key="3">
    <source>
        <dbReference type="ARBA" id="ARBA00022475"/>
    </source>
</evidence>
<dbReference type="InterPro" id="IPR050171">
    <property type="entry name" value="MFS_Transporters"/>
</dbReference>
<feature type="transmembrane region" description="Helical" evidence="7">
    <location>
        <begin position="221"/>
        <end position="243"/>
    </location>
</feature>
<dbReference type="GO" id="GO:0005886">
    <property type="term" value="C:plasma membrane"/>
    <property type="evidence" value="ECO:0007669"/>
    <property type="project" value="UniProtKB-SubCell"/>
</dbReference>
<dbReference type="PANTHER" id="PTHR23517:SF13">
    <property type="entry name" value="MAJOR FACILITATOR SUPERFAMILY MFS_1"/>
    <property type="match status" value="1"/>
</dbReference>
<name>A0A0N9WZI1_PSEFL</name>
<dbReference type="GO" id="GO:0022857">
    <property type="term" value="F:transmembrane transporter activity"/>
    <property type="evidence" value="ECO:0007669"/>
    <property type="project" value="InterPro"/>
</dbReference>
<evidence type="ECO:0000256" key="6">
    <source>
        <dbReference type="ARBA" id="ARBA00023136"/>
    </source>
</evidence>
<accession>A0A0N9WZI1</accession>
<reference evidence="9 10" key="2">
    <citation type="journal article" date="2018" name="Nature">
        <title>Mutant phenotypes for thousands of bacterial genes of unknown function.</title>
        <authorList>
            <person name="Price M.N."/>
            <person name="Wetmore K.M."/>
            <person name="Waters R.J."/>
            <person name="Callaghan M."/>
            <person name="Ray J."/>
            <person name="Liu H."/>
            <person name="Kuehl J.V."/>
            <person name="Melnyk R.A."/>
            <person name="Lamson J.S."/>
            <person name="Suh Y."/>
            <person name="Carlson H.K."/>
            <person name="Esquivel Z."/>
            <person name="Sadeeshkumar H."/>
            <person name="Chakraborty R."/>
            <person name="Zane G.M."/>
            <person name="Rubin B.E."/>
            <person name="Wall J.D."/>
            <person name="Visel A."/>
            <person name="Bristow J."/>
            <person name="Blow M.J."/>
            <person name="Arkin A.P."/>
            <person name="Deutschbauer A.M."/>
        </authorList>
    </citation>
    <scope>NUCLEOTIDE SEQUENCE [LARGE SCALE GENOMIC DNA]</scope>
    <source>
        <strain evidence="9 10">FW300-N2E3</strain>
    </source>
</reference>
<dbReference type="InterPro" id="IPR020846">
    <property type="entry name" value="MFS_dom"/>
</dbReference>
<gene>
    <name evidence="9" type="ORF">AO353_22315</name>
</gene>
<protein>
    <submittedName>
        <fullName evidence="9">MFS transporter</fullName>
    </submittedName>
</protein>
<feature type="transmembrane region" description="Helical" evidence="7">
    <location>
        <begin position="255"/>
        <end position="274"/>
    </location>
</feature>